<evidence type="ECO:0000313" key="3">
    <source>
        <dbReference type="EMBL" id="QIS14042.1"/>
    </source>
</evidence>
<evidence type="ECO:0000256" key="1">
    <source>
        <dbReference type="SAM" id="SignalP"/>
    </source>
</evidence>
<dbReference type="Gene3D" id="3.20.20.190">
    <property type="entry name" value="Phosphatidylinositol (PI) phosphodiesterase"/>
    <property type="match status" value="1"/>
</dbReference>
<dbReference type="PANTHER" id="PTHR46211:SF10">
    <property type="entry name" value="EXPORTED PROTEIN"/>
    <property type="match status" value="1"/>
</dbReference>
<keyword evidence="1" id="KW-0732">Signal</keyword>
<dbReference type="RefSeq" id="WP_167476501.1">
    <property type="nucleotide sequence ID" value="NZ_CP046172.1"/>
</dbReference>
<evidence type="ECO:0000259" key="2">
    <source>
        <dbReference type="PROSITE" id="PS51704"/>
    </source>
</evidence>
<dbReference type="PANTHER" id="PTHR46211">
    <property type="entry name" value="GLYCEROPHOSPHORYL DIESTER PHOSPHODIESTERASE"/>
    <property type="match status" value="1"/>
</dbReference>
<dbReference type="GO" id="GO:0008081">
    <property type="term" value="F:phosphoric diester hydrolase activity"/>
    <property type="evidence" value="ECO:0007669"/>
    <property type="project" value="InterPro"/>
</dbReference>
<feature type="chain" id="PRO_5039322392" evidence="1">
    <location>
        <begin position="19"/>
        <end position="305"/>
    </location>
</feature>
<sequence>MRKTLWASAIAATVLVSAAYVGGCGETAAPPANDGKPLIVAHRGGTADMPENTVAAIETALSNHADALWLTIQASSDGQAVLYRPQDLSAQTDGSGPVAAKTAEELTRLNAGYNFADASGGHPYRDRPTPIPTLREALAVIPGSVPIFLDLKQLPAGPVVSATAATLRDTGNLDRVTIYSTSAEVTDAATAQGLHVAESREQTRKRLLDVALGHVCGVPAVAPGVWVALEKRLKVTVSEKVTLGSAGTDTEAALWDRESVDCLRSGATPKLMVIGINSKSDYDAVKSLGADAVLVDSPAAAKTWR</sequence>
<gene>
    <name evidence="3" type="ORF">F5544_30995</name>
</gene>
<dbReference type="GO" id="GO:0006629">
    <property type="term" value="P:lipid metabolic process"/>
    <property type="evidence" value="ECO:0007669"/>
    <property type="project" value="InterPro"/>
</dbReference>
<feature type="domain" description="GP-PDE" evidence="2">
    <location>
        <begin position="37"/>
        <end position="305"/>
    </location>
</feature>
<dbReference type="Pfam" id="PF03009">
    <property type="entry name" value="GDPD"/>
    <property type="match status" value="1"/>
</dbReference>
<organism evidence="3 4">
    <name type="scientific">Nocardia arthritidis</name>
    <dbReference type="NCBI Taxonomy" id="228602"/>
    <lineage>
        <taxon>Bacteria</taxon>
        <taxon>Bacillati</taxon>
        <taxon>Actinomycetota</taxon>
        <taxon>Actinomycetes</taxon>
        <taxon>Mycobacteriales</taxon>
        <taxon>Nocardiaceae</taxon>
        <taxon>Nocardia</taxon>
    </lineage>
</organism>
<proteinExistence type="predicted"/>
<reference evidence="3 4" key="1">
    <citation type="journal article" date="2019" name="ACS Chem. Biol.">
        <title>Identification and Mobilization of a Cryptic Antibiotic Biosynthesis Gene Locus from a Human-Pathogenic Nocardia Isolate.</title>
        <authorList>
            <person name="Herisse M."/>
            <person name="Ishida K."/>
            <person name="Porter J.L."/>
            <person name="Howden B."/>
            <person name="Hertweck C."/>
            <person name="Stinear T.P."/>
            <person name="Pidot S.J."/>
        </authorList>
    </citation>
    <scope>NUCLEOTIDE SEQUENCE [LARGE SCALE GENOMIC DNA]</scope>
    <source>
        <strain evidence="3 4">AUSMDU00012717</strain>
    </source>
</reference>
<dbReference type="InterPro" id="IPR030395">
    <property type="entry name" value="GP_PDE_dom"/>
</dbReference>
<dbReference type="AlphaFoldDB" id="A0A6G9YLF6"/>
<keyword evidence="4" id="KW-1185">Reference proteome</keyword>
<evidence type="ECO:0000313" key="4">
    <source>
        <dbReference type="Proteomes" id="UP000503540"/>
    </source>
</evidence>
<dbReference type="EMBL" id="CP046172">
    <property type="protein sequence ID" value="QIS14042.1"/>
    <property type="molecule type" value="Genomic_DNA"/>
</dbReference>
<name>A0A6G9YLF6_9NOCA</name>
<feature type="signal peptide" evidence="1">
    <location>
        <begin position="1"/>
        <end position="18"/>
    </location>
</feature>
<dbReference type="KEGG" id="nah:F5544_30995"/>
<dbReference type="InterPro" id="IPR017946">
    <property type="entry name" value="PLC-like_Pdiesterase_TIM-brl"/>
</dbReference>
<dbReference type="SUPFAM" id="SSF51695">
    <property type="entry name" value="PLC-like phosphodiesterases"/>
    <property type="match status" value="1"/>
</dbReference>
<dbReference type="Proteomes" id="UP000503540">
    <property type="component" value="Chromosome"/>
</dbReference>
<protein>
    <submittedName>
        <fullName evidence="3">Glycerophosphodiester phosphodiesterase</fullName>
    </submittedName>
</protein>
<dbReference type="PROSITE" id="PS51704">
    <property type="entry name" value="GP_PDE"/>
    <property type="match status" value="1"/>
</dbReference>
<accession>A0A6G9YLF6</accession>